<evidence type="ECO:0000313" key="2">
    <source>
        <dbReference type="Proteomes" id="UP000256970"/>
    </source>
</evidence>
<gene>
    <name evidence="1" type="ORF">BQ4739_LOCUS19518</name>
</gene>
<dbReference type="AlphaFoldDB" id="A0A383WQE3"/>
<dbReference type="Proteomes" id="UP000256970">
    <property type="component" value="Unassembled WGS sequence"/>
</dbReference>
<evidence type="ECO:0000313" key="1">
    <source>
        <dbReference type="EMBL" id="SZX79236.1"/>
    </source>
</evidence>
<accession>A0A383WQE3</accession>
<name>A0A383WQE3_TETOB</name>
<keyword evidence="2" id="KW-1185">Reference proteome</keyword>
<proteinExistence type="predicted"/>
<reference evidence="1 2" key="1">
    <citation type="submission" date="2016-10" db="EMBL/GenBank/DDBJ databases">
        <authorList>
            <person name="Cai Z."/>
        </authorList>
    </citation>
    <scope>NUCLEOTIDE SEQUENCE [LARGE SCALE GENOMIC DNA]</scope>
</reference>
<protein>
    <submittedName>
        <fullName evidence="1">Uncharacterized protein</fullName>
    </submittedName>
</protein>
<organism evidence="1 2">
    <name type="scientific">Tetradesmus obliquus</name>
    <name type="common">Green alga</name>
    <name type="synonym">Acutodesmus obliquus</name>
    <dbReference type="NCBI Taxonomy" id="3088"/>
    <lineage>
        <taxon>Eukaryota</taxon>
        <taxon>Viridiplantae</taxon>
        <taxon>Chlorophyta</taxon>
        <taxon>core chlorophytes</taxon>
        <taxon>Chlorophyceae</taxon>
        <taxon>CS clade</taxon>
        <taxon>Sphaeropleales</taxon>
        <taxon>Scenedesmaceae</taxon>
        <taxon>Tetradesmus</taxon>
    </lineage>
</organism>
<sequence>MTAKLLATSKAVAAAASSARSSQLQKLQYSMTSSSKAQQVAAWLVKHKDLLQNVSTLQLRLDRTAIESSSRLADLSVWGVLTSALTRMLTFCPSAISATVAASILRSLPRGLSSVNLQLQDDKQDVMATPLYSLECAIISSELAALPNLQSISIAGPGAAACLPFGPSLATTFTQLTSIRLGAIRTHAGVAQLLQGLPASLQQLRLDVDTPDRLDNGNGDYTSDVERRMLQLQRSIQMAHLTALTTLNVTGKHFVIGRNSKLPPNLINLTVPMRYPP</sequence>
<dbReference type="EMBL" id="FNXT01001361">
    <property type="protein sequence ID" value="SZX79236.1"/>
    <property type="molecule type" value="Genomic_DNA"/>
</dbReference>